<evidence type="ECO:0000313" key="3">
    <source>
        <dbReference type="Proteomes" id="UP000190042"/>
    </source>
</evidence>
<dbReference type="AlphaFoldDB" id="A0A1T4Y6P8"/>
<dbReference type="SUPFAM" id="SSF53254">
    <property type="entry name" value="Phosphoglycerate mutase-like"/>
    <property type="match status" value="1"/>
</dbReference>
<dbReference type="RefSeq" id="WP_078817386.1">
    <property type="nucleotide sequence ID" value="NZ_FUYJ01000003.1"/>
</dbReference>
<accession>A0A1T4Y6P8</accession>
<dbReference type="GO" id="GO:0043456">
    <property type="term" value="P:regulation of pentose-phosphate shunt"/>
    <property type="evidence" value="ECO:0007669"/>
    <property type="project" value="TreeGrafter"/>
</dbReference>
<reference evidence="3" key="1">
    <citation type="submission" date="2017-02" db="EMBL/GenBank/DDBJ databases">
        <authorList>
            <person name="Varghese N."/>
            <person name="Submissions S."/>
        </authorList>
    </citation>
    <scope>NUCLEOTIDE SEQUENCE [LARGE SCALE GENOMIC DNA]</scope>
    <source>
        <strain evidence="3">DSM 23966</strain>
    </source>
</reference>
<dbReference type="GO" id="GO:0005829">
    <property type="term" value="C:cytosol"/>
    <property type="evidence" value="ECO:0007669"/>
    <property type="project" value="TreeGrafter"/>
</dbReference>
<name>A0A1T4Y6P8_9BACL</name>
<organism evidence="2 3">
    <name type="scientific">Sporosarcina newyorkensis</name>
    <dbReference type="NCBI Taxonomy" id="759851"/>
    <lineage>
        <taxon>Bacteria</taxon>
        <taxon>Bacillati</taxon>
        <taxon>Bacillota</taxon>
        <taxon>Bacilli</taxon>
        <taxon>Bacillales</taxon>
        <taxon>Caryophanaceae</taxon>
        <taxon>Sporosarcina</taxon>
    </lineage>
</organism>
<dbReference type="GO" id="GO:0045820">
    <property type="term" value="P:negative regulation of glycolytic process"/>
    <property type="evidence" value="ECO:0007669"/>
    <property type="project" value="TreeGrafter"/>
</dbReference>
<proteinExistence type="predicted"/>
<keyword evidence="3" id="KW-1185">Reference proteome</keyword>
<dbReference type="PANTHER" id="PTHR46517">
    <property type="entry name" value="FRUCTOSE-2,6-BISPHOSPHATASE TIGAR"/>
    <property type="match status" value="1"/>
</dbReference>
<dbReference type="Gene3D" id="3.40.50.1240">
    <property type="entry name" value="Phosphoglycerate mutase-like"/>
    <property type="match status" value="1"/>
</dbReference>
<dbReference type="PANTHER" id="PTHR46517:SF1">
    <property type="entry name" value="FRUCTOSE-2,6-BISPHOSPHATASE TIGAR"/>
    <property type="match status" value="1"/>
</dbReference>
<dbReference type="InterPro" id="IPR029033">
    <property type="entry name" value="His_PPase_superfam"/>
</dbReference>
<dbReference type="Proteomes" id="UP000190042">
    <property type="component" value="Unassembled WGS sequence"/>
</dbReference>
<protein>
    <submittedName>
        <fullName evidence="2">Alpha-ribazole phosphatase</fullName>
    </submittedName>
</protein>
<dbReference type="GO" id="GO:0004331">
    <property type="term" value="F:fructose-2,6-bisphosphate 2-phosphatase activity"/>
    <property type="evidence" value="ECO:0007669"/>
    <property type="project" value="TreeGrafter"/>
</dbReference>
<evidence type="ECO:0000256" key="1">
    <source>
        <dbReference type="ARBA" id="ARBA00022801"/>
    </source>
</evidence>
<keyword evidence="1" id="KW-0378">Hydrolase</keyword>
<dbReference type="CDD" id="cd07067">
    <property type="entry name" value="HP_PGM_like"/>
    <property type="match status" value="1"/>
</dbReference>
<dbReference type="Pfam" id="PF00300">
    <property type="entry name" value="His_Phos_1"/>
    <property type="match status" value="1"/>
</dbReference>
<dbReference type="EMBL" id="FUYJ01000003">
    <property type="protein sequence ID" value="SKA97333.1"/>
    <property type="molecule type" value="Genomic_DNA"/>
</dbReference>
<gene>
    <name evidence="2" type="ORF">SAMN04244570_1833</name>
</gene>
<evidence type="ECO:0000313" key="2">
    <source>
        <dbReference type="EMBL" id="SKA97333.1"/>
    </source>
</evidence>
<sequence>MARPYRLFIIRHLKTAANEKRQYCGWTDVELACAKGVPVEFPNSVDQVYGSDLQRTRQTAAIYFPEAAYHEDSRWRECHFGDFEGKTYEQLKDDTDYRSWLEAPWQVAPRNGETLLQVKTRVFDALYDLPNEAVVVTHGGVIRLLLEAFSTDSRSFWEWHVGNGSVWQFEWENEQQWKEGKPCTSLSVVPITAKQNM</sequence>
<dbReference type="SMART" id="SM00855">
    <property type="entry name" value="PGAM"/>
    <property type="match status" value="1"/>
</dbReference>
<dbReference type="InterPro" id="IPR013078">
    <property type="entry name" value="His_Pase_superF_clade-1"/>
</dbReference>
<dbReference type="InterPro" id="IPR051695">
    <property type="entry name" value="Phosphoglycerate_Mutase"/>
</dbReference>